<dbReference type="AlphaFoldDB" id="A0AAD7RKN1"/>
<dbReference type="Proteomes" id="UP001221898">
    <property type="component" value="Unassembled WGS sequence"/>
</dbReference>
<organism evidence="1 2">
    <name type="scientific">Aldrovandia affinis</name>
    <dbReference type="NCBI Taxonomy" id="143900"/>
    <lineage>
        <taxon>Eukaryota</taxon>
        <taxon>Metazoa</taxon>
        <taxon>Chordata</taxon>
        <taxon>Craniata</taxon>
        <taxon>Vertebrata</taxon>
        <taxon>Euteleostomi</taxon>
        <taxon>Actinopterygii</taxon>
        <taxon>Neopterygii</taxon>
        <taxon>Teleostei</taxon>
        <taxon>Notacanthiformes</taxon>
        <taxon>Halosauridae</taxon>
        <taxon>Aldrovandia</taxon>
    </lineage>
</organism>
<gene>
    <name evidence="1" type="ORF">AAFF_G00182490</name>
</gene>
<dbReference type="EMBL" id="JAINUG010000241">
    <property type="protein sequence ID" value="KAJ8385805.1"/>
    <property type="molecule type" value="Genomic_DNA"/>
</dbReference>
<reference evidence="1" key="1">
    <citation type="journal article" date="2023" name="Science">
        <title>Genome structures resolve the early diversification of teleost fishes.</title>
        <authorList>
            <person name="Parey E."/>
            <person name="Louis A."/>
            <person name="Montfort J."/>
            <person name="Bouchez O."/>
            <person name="Roques C."/>
            <person name="Iampietro C."/>
            <person name="Lluch J."/>
            <person name="Castinel A."/>
            <person name="Donnadieu C."/>
            <person name="Desvignes T."/>
            <person name="Floi Bucao C."/>
            <person name="Jouanno E."/>
            <person name="Wen M."/>
            <person name="Mejri S."/>
            <person name="Dirks R."/>
            <person name="Jansen H."/>
            <person name="Henkel C."/>
            <person name="Chen W.J."/>
            <person name="Zahm M."/>
            <person name="Cabau C."/>
            <person name="Klopp C."/>
            <person name="Thompson A.W."/>
            <person name="Robinson-Rechavi M."/>
            <person name="Braasch I."/>
            <person name="Lecointre G."/>
            <person name="Bobe J."/>
            <person name="Postlethwait J.H."/>
            <person name="Berthelot C."/>
            <person name="Roest Crollius H."/>
            <person name="Guiguen Y."/>
        </authorList>
    </citation>
    <scope>NUCLEOTIDE SEQUENCE</scope>
    <source>
        <strain evidence="1">NC1722</strain>
    </source>
</reference>
<sequence>MNSGVHTGCYISKFPWTIWASSCCCPRTRRARRRGRRAGATVKFRKLIRDRTLALSLSTCTATVSGIRLSCLRPILPASPSQLPAFAPVFHCRPLTSVASVPVCSRSRSRLKTHRQPSTSWLQCLRVGEPGPGLDVCNTQHSAELDPTPSVLDY</sequence>
<proteinExistence type="predicted"/>
<protein>
    <submittedName>
        <fullName evidence="1">Uncharacterized protein</fullName>
    </submittedName>
</protein>
<accession>A0AAD7RKN1</accession>
<keyword evidence="2" id="KW-1185">Reference proteome</keyword>
<comment type="caution">
    <text evidence="1">The sequence shown here is derived from an EMBL/GenBank/DDBJ whole genome shotgun (WGS) entry which is preliminary data.</text>
</comment>
<name>A0AAD7RKN1_9TELE</name>
<evidence type="ECO:0000313" key="2">
    <source>
        <dbReference type="Proteomes" id="UP001221898"/>
    </source>
</evidence>
<evidence type="ECO:0000313" key="1">
    <source>
        <dbReference type="EMBL" id="KAJ8385805.1"/>
    </source>
</evidence>